<name>A0AAV4NM02_CAEEX</name>
<evidence type="ECO:0000313" key="2">
    <source>
        <dbReference type="Proteomes" id="UP001054945"/>
    </source>
</evidence>
<dbReference type="EMBL" id="BPLR01003467">
    <property type="protein sequence ID" value="GIX84966.1"/>
    <property type="molecule type" value="Genomic_DNA"/>
</dbReference>
<reference evidence="1 2" key="1">
    <citation type="submission" date="2021-06" db="EMBL/GenBank/DDBJ databases">
        <title>Caerostris extrusa draft genome.</title>
        <authorList>
            <person name="Kono N."/>
            <person name="Arakawa K."/>
        </authorList>
    </citation>
    <scope>NUCLEOTIDE SEQUENCE [LARGE SCALE GENOMIC DNA]</scope>
</reference>
<comment type="caution">
    <text evidence="1">The sequence shown here is derived from an EMBL/GenBank/DDBJ whole genome shotgun (WGS) entry which is preliminary data.</text>
</comment>
<sequence length="112" mass="12624">MAITSAQLNFGPAMVDLLPAVFGNSQIVLAKETITVLNETLDQVYEIITSMSLEMAAGSEELDWQHIRRTVQELFPENLAKHAIPFALKVLNSWRAQNPTVHETKRITDEFE</sequence>
<protein>
    <submittedName>
        <fullName evidence="1">Uncharacterized protein</fullName>
    </submittedName>
</protein>
<dbReference type="AlphaFoldDB" id="A0AAV4NM02"/>
<gene>
    <name evidence="1" type="ORF">CEXT_679251</name>
</gene>
<dbReference type="Proteomes" id="UP001054945">
    <property type="component" value="Unassembled WGS sequence"/>
</dbReference>
<evidence type="ECO:0000313" key="1">
    <source>
        <dbReference type="EMBL" id="GIX84966.1"/>
    </source>
</evidence>
<proteinExistence type="predicted"/>
<organism evidence="1 2">
    <name type="scientific">Caerostris extrusa</name>
    <name type="common">Bark spider</name>
    <name type="synonym">Caerostris bankana</name>
    <dbReference type="NCBI Taxonomy" id="172846"/>
    <lineage>
        <taxon>Eukaryota</taxon>
        <taxon>Metazoa</taxon>
        <taxon>Ecdysozoa</taxon>
        <taxon>Arthropoda</taxon>
        <taxon>Chelicerata</taxon>
        <taxon>Arachnida</taxon>
        <taxon>Araneae</taxon>
        <taxon>Araneomorphae</taxon>
        <taxon>Entelegynae</taxon>
        <taxon>Araneoidea</taxon>
        <taxon>Araneidae</taxon>
        <taxon>Caerostris</taxon>
    </lineage>
</organism>
<keyword evidence="2" id="KW-1185">Reference proteome</keyword>
<accession>A0AAV4NM02</accession>